<evidence type="ECO:0000256" key="3">
    <source>
        <dbReference type="ARBA" id="ARBA00022741"/>
    </source>
</evidence>
<dbReference type="GO" id="GO:0006083">
    <property type="term" value="P:acetate metabolic process"/>
    <property type="evidence" value="ECO:0007669"/>
    <property type="project" value="TreeGrafter"/>
</dbReference>
<proteinExistence type="inferred from homology"/>
<dbReference type="EMBL" id="CP060394">
    <property type="protein sequence ID" value="QNI32311.1"/>
    <property type="molecule type" value="Genomic_DNA"/>
</dbReference>
<dbReference type="PANTHER" id="PTHR21060">
    <property type="entry name" value="ACETATE KINASE"/>
    <property type="match status" value="1"/>
</dbReference>
<comment type="subcellular location">
    <subcellularLocation>
        <location evidence="6">Cytoplasm</location>
    </subcellularLocation>
</comment>
<evidence type="ECO:0000313" key="9">
    <source>
        <dbReference type="Proteomes" id="UP000515312"/>
    </source>
</evidence>
<dbReference type="Gene3D" id="3.30.420.40">
    <property type="match status" value="2"/>
</dbReference>
<comment type="pathway">
    <text evidence="6">Metabolic intermediate biosynthesis; acetyl-CoA biosynthesis; acetyl-CoA from acetate: step 1/2.</text>
</comment>
<dbReference type="InterPro" id="IPR023865">
    <property type="entry name" value="Aliphatic_acid_kinase_CS"/>
</dbReference>
<dbReference type="PIRSF" id="PIRSF000722">
    <property type="entry name" value="Acetate_prop_kin"/>
    <property type="match status" value="1"/>
</dbReference>
<dbReference type="NCBIfam" id="TIGR00016">
    <property type="entry name" value="ackA"/>
    <property type="match status" value="1"/>
</dbReference>
<dbReference type="Pfam" id="PF00871">
    <property type="entry name" value="Acetate_kinase"/>
    <property type="match status" value="1"/>
</dbReference>
<evidence type="ECO:0000256" key="1">
    <source>
        <dbReference type="ARBA" id="ARBA00008748"/>
    </source>
</evidence>
<keyword evidence="9" id="KW-1185">Reference proteome</keyword>
<dbReference type="GO" id="GO:0008776">
    <property type="term" value="F:acetate kinase activity"/>
    <property type="evidence" value="ECO:0007669"/>
    <property type="project" value="UniProtKB-UniRule"/>
</dbReference>
<evidence type="ECO:0000313" key="8">
    <source>
        <dbReference type="EMBL" id="QNI32311.1"/>
    </source>
</evidence>
<evidence type="ECO:0000256" key="6">
    <source>
        <dbReference type="HAMAP-Rule" id="MF_00020"/>
    </source>
</evidence>
<dbReference type="KEGG" id="adin:H7849_25580"/>
<feature type="binding site" evidence="6">
    <location>
        <position position="8"/>
    </location>
    <ligand>
        <name>Mg(2+)</name>
        <dbReference type="ChEBI" id="CHEBI:18420"/>
    </ligand>
</feature>
<dbReference type="GO" id="GO:0000287">
    <property type="term" value="F:magnesium ion binding"/>
    <property type="evidence" value="ECO:0007669"/>
    <property type="project" value="UniProtKB-UniRule"/>
</dbReference>
<dbReference type="EC" id="2.7.2.1" evidence="6"/>
<dbReference type="GO" id="GO:0005524">
    <property type="term" value="F:ATP binding"/>
    <property type="evidence" value="ECO:0007669"/>
    <property type="project" value="UniProtKB-KW"/>
</dbReference>
<evidence type="ECO:0000256" key="4">
    <source>
        <dbReference type="ARBA" id="ARBA00022777"/>
    </source>
</evidence>
<dbReference type="PROSITE" id="PS01075">
    <property type="entry name" value="ACETATE_KINASE_1"/>
    <property type="match status" value="1"/>
</dbReference>
<reference evidence="8 9" key="1">
    <citation type="submission" date="2020-08" db="EMBL/GenBank/DDBJ databases">
        <title>Edaphobacter telluris sp. nov. and Acidobacterium dinghuensis sp. nov., two acidobacteria isolated from forest soil.</title>
        <authorList>
            <person name="Fu J."/>
            <person name="Qiu L."/>
        </authorList>
    </citation>
    <scope>NUCLEOTIDE SEQUENCE [LARGE SCALE GENOMIC DNA]</scope>
    <source>
        <strain evidence="8">4Y35</strain>
    </source>
</reference>
<comment type="subunit">
    <text evidence="6">Homodimer.</text>
</comment>
<keyword evidence="3 6" id="KW-0547">Nucleotide-binding</keyword>
<comment type="cofactor">
    <cofactor evidence="6">
        <name>Mg(2+)</name>
        <dbReference type="ChEBI" id="CHEBI:18420"/>
    </cofactor>
    <cofactor evidence="6">
        <name>Mn(2+)</name>
        <dbReference type="ChEBI" id="CHEBI:29035"/>
    </cofactor>
    <text evidence="6">Mg(2+). Can also accept Mn(2+).</text>
</comment>
<comment type="similarity">
    <text evidence="1 6 7">Belongs to the acetokinase family.</text>
</comment>
<dbReference type="PRINTS" id="PR00471">
    <property type="entry name" value="ACETATEKNASE"/>
</dbReference>
<feature type="site" description="Transition state stabilizer" evidence="6">
    <location>
        <position position="177"/>
    </location>
</feature>
<keyword evidence="5 6" id="KW-0067">ATP-binding</keyword>
<dbReference type="PROSITE" id="PS01076">
    <property type="entry name" value="ACETATE_KINASE_2"/>
    <property type="match status" value="1"/>
</dbReference>
<feature type="active site" description="Proton donor/acceptor" evidence="6">
    <location>
        <position position="146"/>
    </location>
</feature>
<dbReference type="InterPro" id="IPR004372">
    <property type="entry name" value="Ac/propionate_kinase"/>
</dbReference>
<keyword evidence="6" id="KW-0963">Cytoplasm</keyword>
<evidence type="ECO:0000256" key="2">
    <source>
        <dbReference type="ARBA" id="ARBA00022679"/>
    </source>
</evidence>
<dbReference type="GO" id="GO:0005737">
    <property type="term" value="C:cytoplasm"/>
    <property type="evidence" value="ECO:0007669"/>
    <property type="project" value="UniProtKB-SubCell"/>
</dbReference>
<accession>A0A7G8BIE1</accession>
<dbReference type="RefSeq" id="WP_186743266.1">
    <property type="nucleotide sequence ID" value="NZ_CP060394.1"/>
</dbReference>
<keyword evidence="6" id="KW-0460">Magnesium</keyword>
<protein>
    <recommendedName>
        <fullName evidence="6">Acetate kinase</fullName>
        <ecNumber evidence="6">2.7.2.1</ecNumber>
    </recommendedName>
    <alternativeName>
        <fullName evidence="6">Acetokinase</fullName>
    </alternativeName>
</protein>
<dbReference type="Proteomes" id="UP000515312">
    <property type="component" value="Chromosome"/>
</dbReference>
<feature type="binding site" evidence="6">
    <location>
        <begin position="322"/>
        <end position="326"/>
    </location>
    <ligand>
        <name>ATP</name>
        <dbReference type="ChEBI" id="CHEBI:30616"/>
    </ligand>
</feature>
<dbReference type="HAMAP" id="MF_00020">
    <property type="entry name" value="Acetate_kinase"/>
    <property type="match status" value="1"/>
</dbReference>
<comment type="function">
    <text evidence="6">Catalyzes the formation of acetyl phosphate from acetate and ATP. Can also catalyze the reverse reaction.</text>
</comment>
<gene>
    <name evidence="6" type="primary">ackA</name>
    <name evidence="8" type="ORF">H7849_25580</name>
</gene>
<feature type="binding site" evidence="6">
    <location>
        <position position="373"/>
    </location>
    <ligand>
        <name>Mg(2+)</name>
        <dbReference type="ChEBI" id="CHEBI:18420"/>
    </ligand>
</feature>
<dbReference type="InterPro" id="IPR043129">
    <property type="entry name" value="ATPase_NBD"/>
</dbReference>
<dbReference type="InterPro" id="IPR000890">
    <property type="entry name" value="Aliphatic_acid_kin_short-chain"/>
</dbReference>
<feature type="binding site" evidence="6">
    <location>
        <position position="15"/>
    </location>
    <ligand>
        <name>ATP</name>
        <dbReference type="ChEBI" id="CHEBI:30616"/>
    </ligand>
</feature>
<dbReference type="GO" id="GO:0006085">
    <property type="term" value="P:acetyl-CoA biosynthetic process"/>
    <property type="evidence" value="ECO:0007669"/>
    <property type="project" value="UniProtKB-UniRule"/>
</dbReference>
<dbReference type="UniPathway" id="UPA00340">
    <property type="reaction ID" value="UER00458"/>
</dbReference>
<evidence type="ECO:0000256" key="7">
    <source>
        <dbReference type="RuleBase" id="RU003835"/>
    </source>
</evidence>
<comment type="catalytic activity">
    <reaction evidence="6">
        <text>acetate + ATP = acetyl phosphate + ADP</text>
        <dbReference type="Rhea" id="RHEA:11352"/>
        <dbReference type="ChEBI" id="CHEBI:22191"/>
        <dbReference type="ChEBI" id="CHEBI:30089"/>
        <dbReference type="ChEBI" id="CHEBI:30616"/>
        <dbReference type="ChEBI" id="CHEBI:456216"/>
        <dbReference type="EC" id="2.7.2.1"/>
    </reaction>
</comment>
<feature type="binding site" evidence="6">
    <location>
        <begin position="200"/>
        <end position="204"/>
    </location>
    <ligand>
        <name>ATP</name>
        <dbReference type="ChEBI" id="CHEBI:30616"/>
    </ligand>
</feature>
<dbReference type="SUPFAM" id="SSF53067">
    <property type="entry name" value="Actin-like ATPase domain"/>
    <property type="match status" value="2"/>
</dbReference>
<keyword evidence="2 6" id="KW-0808">Transferase</keyword>
<dbReference type="AlphaFoldDB" id="A0A7G8BIE1"/>
<sequence>MKPILVINSGSSSLKFGLFVDQGGDEHLVVRGNADAIGSDRSTLEIFDEQGNQIFKETRCLDSQKEALNSISEQSAALKLEPPIAVGHRVVHGGPHLVTHQRITAEVLATLQRAVHFAPVHIPAAVEIIRHVERVFPQLPQFACFDTAFHQTMPEAVYRYPIPEKYFAAGVRRFGFHGLSYASIVHDLGKDLPSKVVIAHLGNGASLAAIADGKSVDTSMGLTPTGGIPMSTRAGDLDPGVPLFLIRNQKLDTDALETLLNHNSGLKALGGTNDMRELQKASDSGDSKAALAIEIFCRSIAKTIASFAAVLGGLDLLVFAGGIGEHSSTVRASVCDRLGFLGIALDAARNNASSAVISADSSKVRVRVMSTEEEKQIARYCRVLLQAHS</sequence>
<organism evidence="8 9">
    <name type="scientific">Alloacidobacterium dinghuense</name>
    <dbReference type="NCBI Taxonomy" id="2763107"/>
    <lineage>
        <taxon>Bacteria</taxon>
        <taxon>Pseudomonadati</taxon>
        <taxon>Acidobacteriota</taxon>
        <taxon>Terriglobia</taxon>
        <taxon>Terriglobales</taxon>
        <taxon>Acidobacteriaceae</taxon>
        <taxon>Alloacidobacterium</taxon>
    </lineage>
</organism>
<keyword evidence="4 6" id="KW-0418">Kinase</keyword>
<dbReference type="PANTHER" id="PTHR21060:SF15">
    <property type="entry name" value="ACETATE KINASE-RELATED"/>
    <property type="match status" value="1"/>
</dbReference>
<name>A0A7G8BIE1_9BACT</name>
<feature type="binding site" evidence="6">
    <location>
        <begin position="274"/>
        <end position="276"/>
    </location>
    <ligand>
        <name>ATP</name>
        <dbReference type="ChEBI" id="CHEBI:30616"/>
    </ligand>
</feature>
<keyword evidence="6" id="KW-0479">Metal-binding</keyword>
<feature type="binding site" evidence="6">
    <location>
        <position position="89"/>
    </location>
    <ligand>
        <name>substrate</name>
    </ligand>
</feature>
<evidence type="ECO:0000256" key="5">
    <source>
        <dbReference type="ARBA" id="ARBA00022840"/>
    </source>
</evidence>
<feature type="site" description="Transition state stabilizer" evidence="6">
    <location>
        <position position="233"/>
    </location>
</feature>